<organism evidence="2">
    <name type="scientific">marine metagenome</name>
    <dbReference type="NCBI Taxonomy" id="408172"/>
    <lineage>
        <taxon>unclassified sequences</taxon>
        <taxon>metagenomes</taxon>
        <taxon>ecological metagenomes</taxon>
    </lineage>
</organism>
<dbReference type="AlphaFoldDB" id="A0A382EBD7"/>
<protein>
    <submittedName>
        <fullName evidence="2">Uncharacterized protein</fullName>
    </submittedName>
</protein>
<name>A0A382EBD7_9ZZZZ</name>
<gene>
    <name evidence="2" type="ORF">METZ01_LOCUS200516</name>
</gene>
<feature type="non-terminal residue" evidence="2">
    <location>
        <position position="1"/>
    </location>
</feature>
<reference evidence="2" key="1">
    <citation type="submission" date="2018-05" db="EMBL/GenBank/DDBJ databases">
        <authorList>
            <person name="Lanie J.A."/>
            <person name="Ng W.-L."/>
            <person name="Kazmierczak K.M."/>
            <person name="Andrzejewski T.M."/>
            <person name="Davidsen T.M."/>
            <person name="Wayne K.J."/>
            <person name="Tettelin H."/>
            <person name="Glass J.I."/>
            <person name="Rusch D."/>
            <person name="Podicherti R."/>
            <person name="Tsui H.-C.T."/>
            <person name="Winkler M.E."/>
        </authorList>
    </citation>
    <scope>NUCLEOTIDE SEQUENCE</scope>
</reference>
<sequence length="27" mass="2814">VPERVADVLEGAADDDRSGSRFGARAP</sequence>
<dbReference type="EMBL" id="UINC01043516">
    <property type="protein sequence ID" value="SVB47662.1"/>
    <property type="molecule type" value="Genomic_DNA"/>
</dbReference>
<proteinExistence type="predicted"/>
<evidence type="ECO:0000313" key="2">
    <source>
        <dbReference type="EMBL" id="SVB47662.1"/>
    </source>
</evidence>
<feature type="region of interest" description="Disordered" evidence="1">
    <location>
        <begin position="1"/>
        <end position="27"/>
    </location>
</feature>
<evidence type="ECO:0000256" key="1">
    <source>
        <dbReference type="SAM" id="MobiDB-lite"/>
    </source>
</evidence>
<accession>A0A382EBD7</accession>